<dbReference type="InterPro" id="IPR036291">
    <property type="entry name" value="NAD(P)-bd_dom_sf"/>
</dbReference>
<dbReference type="Proteomes" id="UP000553963">
    <property type="component" value="Unassembled WGS sequence"/>
</dbReference>
<dbReference type="GO" id="GO:0019151">
    <property type="term" value="F:galactose 1-dehydrogenase activity"/>
    <property type="evidence" value="ECO:0007669"/>
    <property type="project" value="UniProtKB-EC"/>
</dbReference>
<organism evidence="2 3">
    <name type="scientific">Kaistia hirudinis</name>
    <dbReference type="NCBI Taxonomy" id="1293440"/>
    <lineage>
        <taxon>Bacteria</taxon>
        <taxon>Pseudomonadati</taxon>
        <taxon>Pseudomonadota</taxon>
        <taxon>Alphaproteobacteria</taxon>
        <taxon>Hyphomicrobiales</taxon>
        <taxon>Kaistiaceae</taxon>
        <taxon>Kaistia</taxon>
    </lineage>
</organism>
<dbReference type="Gene3D" id="3.30.360.10">
    <property type="entry name" value="Dihydrodipicolinate Reductase, domain 2"/>
    <property type="match status" value="1"/>
</dbReference>
<dbReference type="Gene3D" id="3.40.50.720">
    <property type="entry name" value="NAD(P)-binding Rossmann-like Domain"/>
    <property type="match status" value="1"/>
</dbReference>
<evidence type="ECO:0000313" key="2">
    <source>
        <dbReference type="EMBL" id="MBB3931690.1"/>
    </source>
</evidence>
<dbReference type="SUPFAM" id="SSF51735">
    <property type="entry name" value="NAD(P)-binding Rossmann-fold domains"/>
    <property type="match status" value="1"/>
</dbReference>
<dbReference type="InterPro" id="IPR050463">
    <property type="entry name" value="Gfo/Idh/MocA_oxidrdct_glycsds"/>
</dbReference>
<gene>
    <name evidence="2" type="ORF">GGR25_002740</name>
</gene>
<dbReference type="PANTHER" id="PTHR43818:SF7">
    <property type="entry name" value="DEHYDROGENASE"/>
    <property type="match status" value="1"/>
</dbReference>
<evidence type="ECO:0000259" key="1">
    <source>
        <dbReference type="Pfam" id="PF01408"/>
    </source>
</evidence>
<dbReference type="Pfam" id="PF01408">
    <property type="entry name" value="GFO_IDH_MocA"/>
    <property type="match status" value="1"/>
</dbReference>
<dbReference type="EMBL" id="JACIDS010000003">
    <property type="protein sequence ID" value="MBB3931690.1"/>
    <property type="molecule type" value="Genomic_DNA"/>
</dbReference>
<dbReference type="EC" id="1.1.1.48" evidence="2"/>
<dbReference type="RefSeq" id="WP_183399306.1">
    <property type="nucleotide sequence ID" value="NZ_JACIDS010000003.1"/>
</dbReference>
<feature type="domain" description="Gfo/Idh/MocA-like oxidoreductase N-terminal" evidence="1">
    <location>
        <begin position="5"/>
        <end position="115"/>
    </location>
</feature>
<sequence length="312" mass="33898">MSKRRIAIIGLGKIAQDQHLPVVGKSADFELVAVTSQRGLGHGGVPSFRTPAEMYAAVPGIEAVAICTPPEVRHAIAVEAIAAGKDVMLEKPPAATLTEIDDLKRRAAAAGRVLFATWHSQFNPAVDEARALLAAAGLKSLRIEWREDVRKWHPGQDWVFEPGGFGVFDPGINALSIFVRILPGTAFVESAELTYPANRQTPIAARLAFKSDIAGAPALSADFDWREQGDEKWHMMIETGDGRSARLFKGGAALSIDGKTVIEAPSEEYERIYVRFAELLAERRSEVESAPLTLVADAMMIGKRLTTDPFAW</sequence>
<comment type="caution">
    <text evidence="2">The sequence shown here is derived from an EMBL/GenBank/DDBJ whole genome shotgun (WGS) entry which is preliminary data.</text>
</comment>
<dbReference type="AlphaFoldDB" id="A0A840AMY0"/>
<protein>
    <submittedName>
        <fullName evidence="2">D-galactose 1-dehydrogenase</fullName>
        <ecNumber evidence="2">1.1.1.48</ecNumber>
    </submittedName>
</protein>
<proteinExistence type="predicted"/>
<dbReference type="GO" id="GO:0000166">
    <property type="term" value="F:nucleotide binding"/>
    <property type="evidence" value="ECO:0007669"/>
    <property type="project" value="InterPro"/>
</dbReference>
<name>A0A840AMY0_9HYPH</name>
<dbReference type="InterPro" id="IPR000683">
    <property type="entry name" value="Gfo/Idh/MocA-like_OxRdtase_N"/>
</dbReference>
<dbReference type="PANTHER" id="PTHR43818">
    <property type="entry name" value="BCDNA.GH03377"/>
    <property type="match status" value="1"/>
</dbReference>
<keyword evidence="2" id="KW-0560">Oxidoreductase</keyword>
<reference evidence="2 3" key="1">
    <citation type="submission" date="2020-08" db="EMBL/GenBank/DDBJ databases">
        <title>Genomic Encyclopedia of Type Strains, Phase IV (KMG-IV): sequencing the most valuable type-strain genomes for metagenomic binning, comparative biology and taxonomic classification.</title>
        <authorList>
            <person name="Goeker M."/>
        </authorList>
    </citation>
    <scope>NUCLEOTIDE SEQUENCE [LARGE SCALE GENOMIC DNA]</scope>
    <source>
        <strain evidence="2 3">DSM 25966</strain>
    </source>
</reference>
<accession>A0A840AMY0</accession>
<evidence type="ECO:0000313" key="3">
    <source>
        <dbReference type="Proteomes" id="UP000553963"/>
    </source>
</evidence>
<keyword evidence="3" id="KW-1185">Reference proteome</keyword>